<evidence type="ECO:0000313" key="1">
    <source>
        <dbReference type="EMBL" id="CAG8737898.1"/>
    </source>
</evidence>
<reference evidence="1" key="1">
    <citation type="submission" date="2021-06" db="EMBL/GenBank/DDBJ databases">
        <authorList>
            <person name="Kallberg Y."/>
            <person name="Tangrot J."/>
            <person name="Rosling A."/>
        </authorList>
    </citation>
    <scope>NUCLEOTIDE SEQUENCE</scope>
    <source>
        <strain evidence="1">UK204</strain>
    </source>
</reference>
<dbReference type="OrthoDB" id="2347594at2759"/>
<organism evidence="1 2">
    <name type="scientific">Funneliformis caledonium</name>
    <dbReference type="NCBI Taxonomy" id="1117310"/>
    <lineage>
        <taxon>Eukaryota</taxon>
        <taxon>Fungi</taxon>
        <taxon>Fungi incertae sedis</taxon>
        <taxon>Mucoromycota</taxon>
        <taxon>Glomeromycotina</taxon>
        <taxon>Glomeromycetes</taxon>
        <taxon>Glomerales</taxon>
        <taxon>Glomeraceae</taxon>
        <taxon>Funneliformis</taxon>
    </lineage>
</organism>
<name>A0A9N9IIP7_9GLOM</name>
<dbReference type="Proteomes" id="UP000789570">
    <property type="component" value="Unassembled WGS sequence"/>
</dbReference>
<gene>
    <name evidence="1" type="ORF">FCALED_LOCUS15428</name>
</gene>
<dbReference type="AlphaFoldDB" id="A0A9N9IIP7"/>
<accession>A0A9N9IIP7</accession>
<feature type="non-terminal residue" evidence="1">
    <location>
        <position position="1"/>
    </location>
</feature>
<feature type="non-terminal residue" evidence="1">
    <location>
        <position position="503"/>
    </location>
</feature>
<sequence length="503" mass="58674">FENIDIYRAEFNQLDIDRFPDGTILLVDEAELAADFYYATSEIFVNSVRLLHPNKTIKYLYAFTRLCPSININKNCSIKTIIPIKANHVLMIYINVLRQYTVVIADWSDNIIWNDTTITISDLEIGTPQIIQNDFYDEYRSLFLVSEGSYLFYREYNYNEDDGQFVIYQEDKYTIGPNLTVFPDSLFPTKEGYGIISYVRDSKFFNGLNPAYLTLLQPDSKSNKISHLNLTNETSTLIMETKCKADTEINYKYSCLILSNDQRFILAEIDYLPSFDDFKVKTKNLSISIDYGSSLMAFPASKVDFLIQFYLRATKSIILILFNAKTNDIITTEFYGGSLNFTSQFGYASLVLHNEELIIAADIDEFNWELKSINISQFIPERNRLNNLHIKKTWPLWDERISIDTNMINITFVHPIELKDKNASIYLYNDGEYMLRQRFKCISPECVLSKDKYSLNMTIKKTTFSIPEMVYYIEIDDEFAEFRNINKLLPGIKKEDWPIRILS</sequence>
<comment type="caution">
    <text evidence="1">The sequence shown here is derived from an EMBL/GenBank/DDBJ whole genome shotgun (WGS) entry which is preliminary data.</text>
</comment>
<proteinExistence type="predicted"/>
<evidence type="ECO:0000313" key="2">
    <source>
        <dbReference type="Proteomes" id="UP000789570"/>
    </source>
</evidence>
<keyword evidence="2" id="KW-1185">Reference proteome</keyword>
<protein>
    <submittedName>
        <fullName evidence="1">17071_t:CDS:1</fullName>
    </submittedName>
</protein>
<dbReference type="EMBL" id="CAJVPQ010014000">
    <property type="protein sequence ID" value="CAG8737898.1"/>
    <property type="molecule type" value="Genomic_DNA"/>
</dbReference>